<evidence type="ECO:0000313" key="1">
    <source>
        <dbReference type="EMBL" id="MDP7735365.1"/>
    </source>
</evidence>
<reference evidence="1" key="1">
    <citation type="submission" date="2023-06" db="EMBL/GenBank/DDBJ databases">
        <title>Identification of two novel mycobacterium reveal diversities and complexities of Mycobacterium gordonae clade.</title>
        <authorList>
            <person name="Matsumoto Y."/>
            <person name="Nakamura S."/>
            <person name="Motooka D."/>
            <person name="Fukushima K."/>
        </authorList>
    </citation>
    <scope>NUCLEOTIDE SEQUENCE</scope>
    <source>
        <strain evidence="1">TY812</strain>
    </source>
</reference>
<evidence type="ECO:0000313" key="2">
    <source>
        <dbReference type="Proteomes" id="UP001229081"/>
    </source>
</evidence>
<dbReference type="EMBL" id="JAUFSA010000001">
    <property type="protein sequence ID" value="MDP7735365.1"/>
    <property type="molecule type" value="Genomic_DNA"/>
</dbReference>
<dbReference type="Pfam" id="PF08889">
    <property type="entry name" value="WbqC"/>
    <property type="match status" value="1"/>
</dbReference>
<name>A0A4R5WPG5_9MYCO</name>
<proteinExistence type="predicted"/>
<sequence length="234" mass="26845">MRLGIMQPYFLPYIGYFQLFEHCDTFVVYDDIKYTKRGWINRNRILASGQPRTITLPLRRASDFADVRDREIAPEFSASQTFAILRQSYHKAPYWANYEQLLKEVLEFPNHNLFDFVANSISAVAACLGIKTELVISSSLGIDRSLRGEERVLATCAAIGATEYVNPIGGLDLYHEAAFTERGLRLSFLRSRLTPYAQFSFPYVEALSVVDTMMFVEPLELRSRVQSDFEIITR</sequence>
<dbReference type="RefSeq" id="WP_065046654.1">
    <property type="nucleotide sequence ID" value="NZ_JAUFSA010000001.1"/>
</dbReference>
<protein>
    <submittedName>
        <fullName evidence="1">WbqC family protein</fullName>
    </submittedName>
</protein>
<gene>
    <name evidence="1" type="ORF">QXL92_11490</name>
</gene>
<dbReference type="InterPro" id="IPR014985">
    <property type="entry name" value="WbqC"/>
</dbReference>
<comment type="caution">
    <text evidence="1">The sequence shown here is derived from an EMBL/GenBank/DDBJ whole genome shotgun (WGS) entry which is preliminary data.</text>
</comment>
<dbReference type="Proteomes" id="UP001229081">
    <property type="component" value="Unassembled WGS sequence"/>
</dbReference>
<organism evidence="1 2">
    <name type="scientific">Mycobacterium paragordonae</name>
    <dbReference type="NCBI Taxonomy" id="1389713"/>
    <lineage>
        <taxon>Bacteria</taxon>
        <taxon>Bacillati</taxon>
        <taxon>Actinomycetota</taxon>
        <taxon>Actinomycetes</taxon>
        <taxon>Mycobacteriales</taxon>
        <taxon>Mycobacteriaceae</taxon>
        <taxon>Mycobacterium</taxon>
    </lineage>
</organism>
<accession>A0A4R5WPG5</accession>
<dbReference type="AlphaFoldDB" id="A0A4R5WPG5"/>